<dbReference type="PANTHER" id="PTHR43370">
    <property type="entry name" value="SUGAR ABC TRANSPORTER INTEGRAL MEMBRANE PROTEIN-RELATED"/>
    <property type="match status" value="1"/>
</dbReference>
<reference evidence="7 8" key="1">
    <citation type="submission" date="2017-04" db="EMBL/GenBank/DDBJ databases">
        <authorList>
            <person name="Afonso C.L."/>
            <person name="Miller P.J."/>
            <person name="Scott M.A."/>
            <person name="Spackman E."/>
            <person name="Goraichik I."/>
            <person name="Dimitrov K.M."/>
            <person name="Suarez D.L."/>
            <person name="Swayne D.E."/>
        </authorList>
    </citation>
    <scope>NUCLEOTIDE SEQUENCE [LARGE SCALE GENOMIC DNA]</scope>
    <source>
        <strain evidence="7 8">ToBE</strain>
    </source>
</reference>
<comment type="subcellular location">
    <subcellularLocation>
        <location evidence="1">Cell membrane</location>
        <topology evidence="1">Multi-pass membrane protein</topology>
    </subcellularLocation>
</comment>
<keyword evidence="7" id="KW-0762">Sugar transport</keyword>
<dbReference type="GO" id="GO:0022857">
    <property type="term" value="F:transmembrane transporter activity"/>
    <property type="evidence" value="ECO:0007669"/>
    <property type="project" value="InterPro"/>
</dbReference>
<evidence type="ECO:0000313" key="7">
    <source>
        <dbReference type="EMBL" id="SMB99758.1"/>
    </source>
</evidence>
<dbReference type="EMBL" id="LT838272">
    <property type="protein sequence ID" value="SMB99758.1"/>
    <property type="molecule type" value="Genomic_DNA"/>
</dbReference>
<feature type="transmembrane region" description="Helical" evidence="6">
    <location>
        <begin position="37"/>
        <end position="57"/>
    </location>
</feature>
<gene>
    <name evidence="7" type="ORF">SAMN00808754_3072</name>
</gene>
<keyword evidence="2" id="KW-1003">Cell membrane</keyword>
<organism evidence="7 8">
    <name type="scientific">Thermanaeromonas toyohensis ToBE</name>
    <dbReference type="NCBI Taxonomy" id="698762"/>
    <lineage>
        <taxon>Bacteria</taxon>
        <taxon>Bacillati</taxon>
        <taxon>Bacillota</taxon>
        <taxon>Clostridia</taxon>
        <taxon>Neomoorellales</taxon>
        <taxon>Neomoorellaceae</taxon>
        <taxon>Thermanaeromonas</taxon>
    </lineage>
</organism>
<keyword evidence="7" id="KW-0813">Transport</keyword>
<keyword evidence="4 6" id="KW-1133">Transmembrane helix</keyword>
<name>A0A1W1W2C4_9FIRM</name>
<keyword evidence="8" id="KW-1185">Reference proteome</keyword>
<evidence type="ECO:0000256" key="2">
    <source>
        <dbReference type="ARBA" id="ARBA00022475"/>
    </source>
</evidence>
<evidence type="ECO:0000256" key="3">
    <source>
        <dbReference type="ARBA" id="ARBA00022692"/>
    </source>
</evidence>
<evidence type="ECO:0000256" key="1">
    <source>
        <dbReference type="ARBA" id="ARBA00004651"/>
    </source>
</evidence>
<feature type="transmembrane region" description="Helical" evidence="6">
    <location>
        <begin position="273"/>
        <end position="293"/>
    </location>
</feature>
<dbReference type="Pfam" id="PF02653">
    <property type="entry name" value="BPD_transp_2"/>
    <property type="match status" value="1"/>
</dbReference>
<dbReference type="RefSeq" id="WP_084666730.1">
    <property type="nucleotide sequence ID" value="NZ_LT838272.1"/>
</dbReference>
<keyword evidence="3 6" id="KW-0812">Transmembrane</keyword>
<dbReference type="STRING" id="698762.SAMN00808754_3072"/>
<protein>
    <submittedName>
        <fullName evidence="7">Simple sugar transport system permease protein</fullName>
    </submittedName>
</protein>
<dbReference type="PANTHER" id="PTHR43370:SF2">
    <property type="entry name" value="ABC TRANSPORTER PERMEASE PROTEIN"/>
    <property type="match status" value="1"/>
</dbReference>
<evidence type="ECO:0000256" key="5">
    <source>
        <dbReference type="ARBA" id="ARBA00023136"/>
    </source>
</evidence>
<sequence>MWEILLDKHVLSLALIVSTPCLLAAQGELLIERSGVLNVAIEGMMALGAVVGFLLAYYTGVNIIGILAAMVATGVVGVILGYAVISLRASQLTTGLSLYVFLLGLSSLLYRLVVGLRFVPPKIATYTGGWTEGGAAFPGSWIFNLPRPVYAAFLITVLVHLFLFYTPMGLRLRACGENPRAAEGQGVNVFVMRYLSLLAGSMLIGAGGALLPMMLTGTYTDMMVGGRGWIALMLVIFGRWLPFRTLLGGLLFGYVEGLQYSLLLSVKTIPSQFLLMVPYLFVVIVAILAYRGAQAPQSLMKPYDREART</sequence>
<feature type="transmembrane region" description="Helical" evidence="6">
    <location>
        <begin position="227"/>
        <end position="252"/>
    </location>
</feature>
<accession>A0A1W1W2C4</accession>
<evidence type="ECO:0000256" key="6">
    <source>
        <dbReference type="SAM" id="Phobius"/>
    </source>
</evidence>
<dbReference type="OrthoDB" id="9792579at2"/>
<evidence type="ECO:0000313" key="8">
    <source>
        <dbReference type="Proteomes" id="UP000192569"/>
    </source>
</evidence>
<feature type="transmembrane region" description="Helical" evidence="6">
    <location>
        <begin position="191"/>
        <end position="215"/>
    </location>
</feature>
<feature type="transmembrane region" description="Helical" evidence="6">
    <location>
        <begin position="63"/>
        <end position="84"/>
    </location>
</feature>
<dbReference type="InterPro" id="IPR001851">
    <property type="entry name" value="ABC_transp_permease"/>
</dbReference>
<feature type="transmembrane region" description="Helical" evidence="6">
    <location>
        <begin position="6"/>
        <end position="25"/>
    </location>
</feature>
<feature type="transmembrane region" description="Helical" evidence="6">
    <location>
        <begin position="96"/>
        <end position="113"/>
    </location>
</feature>
<evidence type="ECO:0000256" key="4">
    <source>
        <dbReference type="ARBA" id="ARBA00022989"/>
    </source>
</evidence>
<feature type="transmembrane region" description="Helical" evidence="6">
    <location>
        <begin position="149"/>
        <end position="170"/>
    </location>
</feature>
<keyword evidence="5 6" id="KW-0472">Membrane</keyword>
<dbReference type="Proteomes" id="UP000192569">
    <property type="component" value="Chromosome I"/>
</dbReference>
<dbReference type="CDD" id="cd06580">
    <property type="entry name" value="TM_PBP1_transp_TpRbsC_like"/>
    <property type="match status" value="1"/>
</dbReference>
<proteinExistence type="predicted"/>
<dbReference type="GO" id="GO:0005886">
    <property type="term" value="C:plasma membrane"/>
    <property type="evidence" value="ECO:0007669"/>
    <property type="project" value="UniProtKB-SubCell"/>
</dbReference>
<dbReference type="AlphaFoldDB" id="A0A1W1W2C4"/>